<dbReference type="SMART" id="SM00449">
    <property type="entry name" value="SPRY"/>
    <property type="match status" value="1"/>
</dbReference>
<evidence type="ECO:0000259" key="4">
    <source>
        <dbReference type="PROSITE" id="PS50188"/>
    </source>
</evidence>
<dbReference type="AlphaFoldDB" id="A0A6A0A7G9"/>
<dbReference type="SUPFAM" id="SSF49899">
    <property type="entry name" value="Concanavalin A-like lectins/glucanases"/>
    <property type="match status" value="1"/>
</dbReference>
<dbReference type="GO" id="GO:0048188">
    <property type="term" value="C:Set1C/COMPASS complex"/>
    <property type="evidence" value="ECO:0007669"/>
    <property type="project" value="InterPro"/>
</dbReference>
<name>A0A6A0A7G9_HAELA</name>
<dbReference type="PROSITE" id="PS50188">
    <property type="entry name" value="B302_SPRY"/>
    <property type="match status" value="1"/>
</dbReference>
<dbReference type="FunFam" id="2.60.120.920:FF:000043">
    <property type="entry name" value="Protein TRAUCO"/>
    <property type="match status" value="1"/>
</dbReference>
<proteinExistence type="predicted"/>
<evidence type="ECO:0000313" key="5">
    <source>
        <dbReference type="EMBL" id="GFH28458.1"/>
    </source>
</evidence>
<dbReference type="InterPro" id="IPR013320">
    <property type="entry name" value="ConA-like_dom_sf"/>
</dbReference>
<keyword evidence="6" id="KW-1185">Reference proteome</keyword>
<dbReference type="InterPro" id="IPR003877">
    <property type="entry name" value="SPRY_dom"/>
</dbReference>
<evidence type="ECO:0000313" key="6">
    <source>
        <dbReference type="Proteomes" id="UP000485058"/>
    </source>
</evidence>
<dbReference type="Gene3D" id="2.60.120.920">
    <property type="match status" value="1"/>
</dbReference>
<dbReference type="PANTHER" id="PTHR10598:SF0">
    <property type="entry name" value="SET1_ASH2 HISTONE METHYLTRANSFERASE COMPLEX SUBUNIT ASH2"/>
    <property type="match status" value="1"/>
</dbReference>
<dbReference type="GO" id="GO:0008168">
    <property type="term" value="F:methyltransferase activity"/>
    <property type="evidence" value="ECO:0007669"/>
    <property type="project" value="UniProtKB-KW"/>
</dbReference>
<keyword evidence="5" id="KW-0808">Transferase</keyword>
<feature type="region of interest" description="Disordered" evidence="3">
    <location>
        <begin position="1"/>
        <end position="22"/>
    </location>
</feature>
<evidence type="ECO:0000256" key="3">
    <source>
        <dbReference type="SAM" id="MobiDB-lite"/>
    </source>
</evidence>
<dbReference type="Proteomes" id="UP000485058">
    <property type="component" value="Unassembled WGS sequence"/>
</dbReference>
<protein>
    <submittedName>
        <fullName evidence="5">Set1/Ash2 histone methyltransferase complex subunit ASH2</fullName>
    </submittedName>
</protein>
<keyword evidence="5" id="KW-0489">Methyltransferase</keyword>
<organism evidence="5 6">
    <name type="scientific">Haematococcus lacustris</name>
    <name type="common">Green alga</name>
    <name type="synonym">Haematococcus pluvialis</name>
    <dbReference type="NCBI Taxonomy" id="44745"/>
    <lineage>
        <taxon>Eukaryota</taxon>
        <taxon>Viridiplantae</taxon>
        <taxon>Chlorophyta</taxon>
        <taxon>core chlorophytes</taxon>
        <taxon>Chlorophyceae</taxon>
        <taxon>CS clade</taxon>
        <taxon>Chlamydomonadales</taxon>
        <taxon>Haematococcaceae</taxon>
        <taxon>Haematococcus</taxon>
    </lineage>
</organism>
<evidence type="ECO:0000256" key="2">
    <source>
        <dbReference type="ARBA" id="ARBA00023242"/>
    </source>
</evidence>
<dbReference type="GO" id="GO:0032259">
    <property type="term" value="P:methylation"/>
    <property type="evidence" value="ECO:0007669"/>
    <property type="project" value="UniProtKB-KW"/>
</dbReference>
<feature type="compositionally biased region" description="Basic residues" evidence="3">
    <location>
        <begin position="8"/>
        <end position="18"/>
    </location>
</feature>
<keyword evidence="2" id="KW-0539">Nucleus</keyword>
<gene>
    <name evidence="5" type="ORF">HaLaN_26951</name>
</gene>
<comment type="subcellular location">
    <subcellularLocation>
        <location evidence="1">Nucleus</location>
    </subcellularLocation>
</comment>
<feature type="domain" description="B30.2/SPRY" evidence="4">
    <location>
        <begin position="35"/>
        <end position="254"/>
    </location>
</feature>
<evidence type="ECO:0000256" key="1">
    <source>
        <dbReference type="ARBA" id="ARBA00004123"/>
    </source>
</evidence>
<dbReference type="Pfam" id="PF00622">
    <property type="entry name" value="SPRY"/>
    <property type="match status" value="1"/>
</dbReference>
<dbReference type="InterPro" id="IPR037353">
    <property type="entry name" value="ASH2"/>
</dbReference>
<dbReference type="InterPro" id="IPR043136">
    <property type="entry name" value="B30.2/SPRY_sf"/>
</dbReference>
<dbReference type="GO" id="GO:0000976">
    <property type="term" value="F:transcription cis-regulatory region binding"/>
    <property type="evidence" value="ECO:0007669"/>
    <property type="project" value="TreeGrafter"/>
</dbReference>
<dbReference type="EMBL" id="BLLF01003887">
    <property type="protein sequence ID" value="GFH28458.1"/>
    <property type="molecule type" value="Genomic_DNA"/>
</dbReference>
<accession>A0A6A0A7G9</accession>
<reference evidence="5 6" key="1">
    <citation type="submission" date="2020-02" db="EMBL/GenBank/DDBJ databases">
        <title>Draft genome sequence of Haematococcus lacustris strain NIES-144.</title>
        <authorList>
            <person name="Morimoto D."/>
            <person name="Nakagawa S."/>
            <person name="Yoshida T."/>
            <person name="Sawayama S."/>
        </authorList>
    </citation>
    <scope>NUCLEOTIDE SEQUENCE [LARGE SCALE GENOMIC DNA]</scope>
    <source>
        <strain evidence="5 6">NIES-144</strain>
    </source>
</reference>
<dbReference type="PANTHER" id="PTHR10598">
    <property type="entry name" value="SET1/ASH2 HISTONE METHYLTRANSFERASE COMPLEX SUBUNIT ASH2"/>
    <property type="match status" value="1"/>
</dbReference>
<comment type="caution">
    <text evidence="5">The sequence shown here is derived from an EMBL/GenBank/DDBJ whole genome shotgun (WGS) entry which is preliminary data.</text>
</comment>
<dbReference type="CDD" id="cd12872">
    <property type="entry name" value="SPRY_Ash2"/>
    <property type="match status" value="1"/>
</dbReference>
<dbReference type="InterPro" id="IPR001870">
    <property type="entry name" value="B30.2/SPRY"/>
</dbReference>
<sequence length="346" mass="37319">MADGNRSKAQRSTKKRGRAGPAALEELALTAGQSEHVKTVRVDVKKDVSLEDPHRVQMSKIGKAPQLQLSDDRLTVTGYKGFRTCRCSHGVHQGTWYCEAKITRLGKTGHVRLGWCTKKAELQAPVGFDTFGYCYRDLEGSKVHDGKRESYGQPYAEGDVVGLLIHLPPGGRALESIDRTVSRFKGSLYYVDEPEPKPQVLAGAAVAFSMNGVDQGVAFTDILEGTYYPAVSLYTLPEELGGAAVTMNFGPDFLYPAPQVPGQGPVNAMCSNATPIAEHVAVEGGTSAAPKESDTLAVLPALSLQSAASEALRRQHRRSSMTQMADLHQVIDQQVQAVSCSGDRMT</sequence>